<protein>
    <recommendedName>
        <fullName evidence="3">Diadenosine tetraphosphate (Ap4A) HIT family hydrolase</fullName>
    </recommendedName>
</protein>
<reference evidence="1 2" key="1">
    <citation type="journal article" date="2019" name="Int. J. Syst. Evol. Microbiol.">
        <title>The Global Catalogue of Microorganisms (GCM) 10K type strain sequencing project: providing services to taxonomists for standard genome sequencing and annotation.</title>
        <authorList>
            <consortium name="The Broad Institute Genomics Platform"/>
            <consortium name="The Broad Institute Genome Sequencing Center for Infectious Disease"/>
            <person name="Wu L."/>
            <person name="Ma J."/>
        </authorList>
    </citation>
    <scope>NUCLEOTIDE SEQUENCE [LARGE SCALE GENOMIC DNA]</scope>
    <source>
        <strain evidence="1 2">JCM 13004</strain>
    </source>
</reference>
<comment type="caution">
    <text evidence="1">The sequence shown here is derived from an EMBL/GenBank/DDBJ whole genome shotgun (WGS) entry which is preliminary data.</text>
</comment>
<dbReference type="Gene3D" id="3.30.428.10">
    <property type="entry name" value="HIT-like"/>
    <property type="match status" value="1"/>
</dbReference>
<dbReference type="EMBL" id="BAAALF010000258">
    <property type="protein sequence ID" value="GAA1275343.1"/>
    <property type="molecule type" value="Genomic_DNA"/>
</dbReference>
<organism evidence="1 2">
    <name type="scientific">Kitasatospora nipponensis</name>
    <dbReference type="NCBI Taxonomy" id="258049"/>
    <lineage>
        <taxon>Bacteria</taxon>
        <taxon>Bacillati</taxon>
        <taxon>Actinomycetota</taxon>
        <taxon>Actinomycetes</taxon>
        <taxon>Kitasatosporales</taxon>
        <taxon>Streptomycetaceae</taxon>
        <taxon>Kitasatospora</taxon>
    </lineage>
</organism>
<dbReference type="SUPFAM" id="SSF54197">
    <property type="entry name" value="HIT-like"/>
    <property type="match status" value="1"/>
</dbReference>
<dbReference type="InterPro" id="IPR036265">
    <property type="entry name" value="HIT-like_sf"/>
</dbReference>
<dbReference type="RefSeq" id="WP_344446566.1">
    <property type="nucleotide sequence ID" value="NZ_BAAALF010000258.1"/>
</dbReference>
<keyword evidence="2" id="KW-1185">Reference proteome</keyword>
<evidence type="ECO:0008006" key="3">
    <source>
        <dbReference type="Google" id="ProtNLM"/>
    </source>
</evidence>
<gene>
    <name evidence="1" type="ORF">GCM10009665_73200</name>
</gene>
<proteinExistence type="predicted"/>
<name>A0ABN1X0C6_9ACTN</name>
<accession>A0ABN1X0C6</accession>
<evidence type="ECO:0000313" key="2">
    <source>
        <dbReference type="Proteomes" id="UP001500037"/>
    </source>
</evidence>
<sequence length="207" mass="22764">MTDLESVTATTEPGAYVRSLPIGERIALPTGEETVTSWPNFPIEGELRLKVLDEPVLPEPPRSGEEGPETCHVCLRDPADPEVLWQDEHWLVTAPVEPGGLPVEAMLYPRGHHDLADLPPERSAELGPLLQRLERAVTALGGIGRVHFNRWGDGAKHLHVWVIPRPEGMLQLRGSFLPLWGDLLPKQSAEDWAETRGRLAALLAADG</sequence>
<dbReference type="Proteomes" id="UP001500037">
    <property type="component" value="Unassembled WGS sequence"/>
</dbReference>
<evidence type="ECO:0000313" key="1">
    <source>
        <dbReference type="EMBL" id="GAA1275343.1"/>
    </source>
</evidence>